<dbReference type="AlphaFoldDB" id="A0A7G5N0H9"/>
<dbReference type="SUPFAM" id="SSF46689">
    <property type="entry name" value="Homeodomain-like"/>
    <property type="match status" value="1"/>
</dbReference>
<dbReference type="SUPFAM" id="SSF48498">
    <property type="entry name" value="Tetracyclin repressor-like, C-terminal domain"/>
    <property type="match status" value="1"/>
</dbReference>
<dbReference type="PROSITE" id="PS50977">
    <property type="entry name" value="HTH_TETR_2"/>
    <property type="match status" value="1"/>
</dbReference>
<dbReference type="GeneID" id="75054186"/>
<name>A0A7G5N0H9_9FIRM</name>
<organism evidence="4 5">
    <name type="scientific">Blautia producta</name>
    <dbReference type="NCBI Taxonomy" id="33035"/>
    <lineage>
        <taxon>Bacteria</taxon>
        <taxon>Bacillati</taxon>
        <taxon>Bacillota</taxon>
        <taxon>Clostridia</taxon>
        <taxon>Lachnospirales</taxon>
        <taxon>Lachnospiraceae</taxon>
        <taxon>Blautia</taxon>
    </lineage>
</organism>
<protein>
    <submittedName>
        <fullName evidence="4">TetR/AcrR family transcriptional regulator</fullName>
    </submittedName>
</protein>
<dbReference type="GO" id="GO:0003677">
    <property type="term" value="F:DNA binding"/>
    <property type="evidence" value="ECO:0007669"/>
    <property type="project" value="UniProtKB-UniRule"/>
</dbReference>
<dbReference type="InterPro" id="IPR001647">
    <property type="entry name" value="HTH_TetR"/>
</dbReference>
<evidence type="ECO:0000256" key="1">
    <source>
        <dbReference type="ARBA" id="ARBA00023125"/>
    </source>
</evidence>
<dbReference type="PRINTS" id="PR00455">
    <property type="entry name" value="HTHTETR"/>
</dbReference>
<evidence type="ECO:0000259" key="3">
    <source>
        <dbReference type="PROSITE" id="PS50977"/>
    </source>
</evidence>
<proteinExistence type="predicted"/>
<dbReference type="Proteomes" id="UP000515789">
    <property type="component" value="Chromosome"/>
</dbReference>
<dbReference type="PANTHER" id="PTHR30328">
    <property type="entry name" value="TRANSCRIPTIONAL REPRESSOR"/>
    <property type="match status" value="1"/>
</dbReference>
<evidence type="ECO:0000256" key="2">
    <source>
        <dbReference type="PROSITE-ProRule" id="PRU00335"/>
    </source>
</evidence>
<dbReference type="Gene3D" id="1.10.357.10">
    <property type="entry name" value="Tetracycline Repressor, domain 2"/>
    <property type="match status" value="1"/>
</dbReference>
<dbReference type="InterPro" id="IPR023772">
    <property type="entry name" value="DNA-bd_HTH_TetR-type_CS"/>
</dbReference>
<dbReference type="InterPro" id="IPR009057">
    <property type="entry name" value="Homeodomain-like_sf"/>
</dbReference>
<dbReference type="EMBL" id="CP039126">
    <property type="protein sequence ID" value="QMW80372.1"/>
    <property type="molecule type" value="Genomic_DNA"/>
</dbReference>
<gene>
    <name evidence="4" type="ORF">E5259_23835</name>
</gene>
<dbReference type="Pfam" id="PF00440">
    <property type="entry name" value="TetR_N"/>
    <property type="match status" value="1"/>
</dbReference>
<feature type="DNA-binding region" description="H-T-H motif" evidence="2">
    <location>
        <begin position="31"/>
        <end position="50"/>
    </location>
</feature>
<dbReference type="GO" id="GO:0006355">
    <property type="term" value="P:regulation of DNA-templated transcription"/>
    <property type="evidence" value="ECO:0007669"/>
    <property type="project" value="UniProtKB-ARBA"/>
</dbReference>
<accession>A0A7G5N0H9</accession>
<dbReference type="PROSITE" id="PS01081">
    <property type="entry name" value="HTH_TETR_1"/>
    <property type="match status" value="1"/>
</dbReference>
<reference evidence="4 5" key="1">
    <citation type="submission" date="2019-04" db="EMBL/GenBank/DDBJ databases">
        <authorList>
            <person name="Schori C."/>
            <person name="Ahrens C."/>
        </authorList>
    </citation>
    <scope>NUCLEOTIDE SEQUENCE [LARGE SCALE GENOMIC DNA]</scope>
    <source>
        <strain evidence="4 5">DSM 2950</strain>
    </source>
</reference>
<dbReference type="InterPro" id="IPR036271">
    <property type="entry name" value="Tet_transcr_reg_TetR-rel_C_sf"/>
</dbReference>
<dbReference type="InterPro" id="IPR050109">
    <property type="entry name" value="HTH-type_TetR-like_transc_reg"/>
</dbReference>
<sequence>MKREEKNALSRQRILEATLREFSEKGYAAASLNTVCAENGISKGIIYHYFADKEELYVICVAECFNALTAYLTQALSGISGSVEQRLRGYFDARLHFFAENPLFLGIFTDAALNPPAHLISRIAETRRHFDELNISVLTGLLESAVLRNGISISAVVDDFRMYMDYFNLRFKDALVGIHSPEQALRKHEERCHRQLGILLYGVLGDQDENR</sequence>
<evidence type="ECO:0000313" key="4">
    <source>
        <dbReference type="EMBL" id="QMW80372.1"/>
    </source>
</evidence>
<dbReference type="PANTHER" id="PTHR30328:SF54">
    <property type="entry name" value="HTH-TYPE TRANSCRIPTIONAL REPRESSOR SCO4008"/>
    <property type="match status" value="1"/>
</dbReference>
<feature type="domain" description="HTH tetR-type" evidence="3">
    <location>
        <begin position="8"/>
        <end position="68"/>
    </location>
</feature>
<evidence type="ECO:0000313" key="5">
    <source>
        <dbReference type="Proteomes" id="UP000515789"/>
    </source>
</evidence>
<keyword evidence="1 2" id="KW-0238">DNA-binding</keyword>
<dbReference type="RefSeq" id="WP_018597813.1">
    <property type="nucleotide sequence ID" value="NZ_AP031416.1"/>
</dbReference>